<protein>
    <submittedName>
        <fullName evidence="1">Uncharacterized protein</fullName>
    </submittedName>
</protein>
<dbReference type="Proteomes" id="UP001375743">
    <property type="component" value="Unassembled WGS sequence"/>
</dbReference>
<keyword evidence="2" id="KW-1185">Reference proteome</keyword>
<organism evidence="1 2">
    <name type="scientific">Benzoatithermus flavus</name>
    <dbReference type="NCBI Taxonomy" id="3108223"/>
    <lineage>
        <taxon>Bacteria</taxon>
        <taxon>Pseudomonadati</taxon>
        <taxon>Pseudomonadota</taxon>
        <taxon>Alphaproteobacteria</taxon>
        <taxon>Geminicoccales</taxon>
        <taxon>Geminicoccaceae</taxon>
        <taxon>Benzoatithermus</taxon>
    </lineage>
</organism>
<gene>
    <name evidence="1" type="ORF">U1T56_21580</name>
</gene>
<comment type="caution">
    <text evidence="1">The sequence shown here is derived from an EMBL/GenBank/DDBJ whole genome shotgun (WGS) entry which is preliminary data.</text>
</comment>
<dbReference type="RefSeq" id="WP_418161603.1">
    <property type="nucleotide sequence ID" value="NZ_JBBLZC010000034.1"/>
</dbReference>
<proteinExistence type="predicted"/>
<dbReference type="EMBL" id="JBBLZC010000034">
    <property type="protein sequence ID" value="MEK0085753.1"/>
    <property type="molecule type" value="Genomic_DNA"/>
</dbReference>
<sequence>MVGSGAGWSGGEADGGGTARIIPFLRQPEKGPPAAARPQPRALPADAAIGWIVGEAGIRLAALGTASFLRNAQILLAPAVVGPAELARVAMQLAADQLEDDLLPMLTAGCGCGPRVLPPDRLAARTMRWLHLSRCCLQLACGVAWPTLAAADRMRASAA</sequence>
<reference evidence="1 2" key="1">
    <citation type="submission" date="2024-01" db="EMBL/GenBank/DDBJ databases">
        <title>Multi-omics insights into the function and evolution of sodium benzoate biodegradation pathways in Benzoatithermus flavus gen. nov., sp. nov. from hot spring.</title>
        <authorList>
            <person name="Hu C.-J."/>
            <person name="Li W.-J."/>
        </authorList>
    </citation>
    <scope>NUCLEOTIDE SEQUENCE [LARGE SCALE GENOMIC DNA]</scope>
    <source>
        <strain evidence="1 2">SYSU G07066</strain>
    </source>
</reference>
<evidence type="ECO:0000313" key="1">
    <source>
        <dbReference type="EMBL" id="MEK0085753.1"/>
    </source>
</evidence>
<accession>A0ABU8XX04</accession>
<evidence type="ECO:0000313" key="2">
    <source>
        <dbReference type="Proteomes" id="UP001375743"/>
    </source>
</evidence>
<name>A0ABU8XX04_9PROT</name>